<dbReference type="PROSITE" id="PS50967">
    <property type="entry name" value="HRDC"/>
    <property type="match status" value="1"/>
</dbReference>
<dbReference type="InterPro" id="IPR044876">
    <property type="entry name" value="HRDC_dom_sf"/>
</dbReference>
<dbReference type="Gene3D" id="1.10.150.80">
    <property type="entry name" value="HRDC domain"/>
    <property type="match status" value="2"/>
</dbReference>
<dbReference type="InterPro" id="IPR002121">
    <property type="entry name" value="HRDC_dom"/>
</dbReference>
<protein>
    <submittedName>
        <fullName evidence="7">Ribonuclease D</fullName>
    </submittedName>
</protein>
<dbReference type="InterPro" id="IPR010997">
    <property type="entry name" value="HRDC-like_sf"/>
</dbReference>
<dbReference type="InterPro" id="IPR006292">
    <property type="entry name" value="RNase_D"/>
</dbReference>
<dbReference type="AlphaFoldDB" id="A0A1N6PM79"/>
<dbReference type="Gene3D" id="3.30.420.10">
    <property type="entry name" value="Ribonuclease H-like superfamily/Ribonuclease H"/>
    <property type="match status" value="1"/>
</dbReference>
<keyword evidence="8" id="KW-1185">Reference proteome</keyword>
<keyword evidence="1" id="KW-0963">Cytoplasm</keyword>
<dbReference type="Pfam" id="PF21293">
    <property type="entry name" value="RNAseD_HRDC_C"/>
    <property type="match status" value="1"/>
</dbReference>
<dbReference type="GO" id="GO:0033890">
    <property type="term" value="F:ribonuclease D activity"/>
    <property type="evidence" value="ECO:0007669"/>
    <property type="project" value="InterPro"/>
</dbReference>
<dbReference type="SMART" id="SM00474">
    <property type="entry name" value="35EXOc"/>
    <property type="match status" value="1"/>
</dbReference>
<dbReference type="InterPro" id="IPR012337">
    <property type="entry name" value="RNaseH-like_sf"/>
</dbReference>
<dbReference type="GO" id="GO:0008408">
    <property type="term" value="F:3'-5' exonuclease activity"/>
    <property type="evidence" value="ECO:0007669"/>
    <property type="project" value="InterPro"/>
</dbReference>
<keyword evidence="3" id="KW-0540">Nuclease</keyword>
<dbReference type="GO" id="GO:0003676">
    <property type="term" value="F:nucleic acid binding"/>
    <property type="evidence" value="ECO:0007669"/>
    <property type="project" value="InterPro"/>
</dbReference>
<dbReference type="STRING" id="1604334.SAMN05421546_0662"/>
<keyword evidence="2" id="KW-0819">tRNA processing</keyword>
<dbReference type="Proteomes" id="UP000241788">
    <property type="component" value="Unassembled WGS sequence"/>
</dbReference>
<dbReference type="OrthoDB" id="9800549at2"/>
<dbReference type="GO" id="GO:0008033">
    <property type="term" value="P:tRNA processing"/>
    <property type="evidence" value="ECO:0007669"/>
    <property type="project" value="UniProtKB-KW"/>
</dbReference>
<gene>
    <name evidence="7" type="ORF">SAMN05421546_0662</name>
</gene>
<dbReference type="InterPro" id="IPR036397">
    <property type="entry name" value="RNaseH_sf"/>
</dbReference>
<reference evidence="8" key="1">
    <citation type="submission" date="2017-01" db="EMBL/GenBank/DDBJ databases">
        <authorList>
            <person name="Varghese N."/>
            <person name="Submissions S."/>
        </authorList>
    </citation>
    <scope>NUCLEOTIDE SEQUENCE [LARGE SCALE GENOMIC DNA]</scope>
    <source>
        <strain evidence="8">UM1</strain>
    </source>
</reference>
<keyword evidence="5" id="KW-0269">Exonuclease</keyword>
<keyword evidence="4" id="KW-0378">Hydrolase</keyword>
<dbReference type="InterPro" id="IPR051086">
    <property type="entry name" value="RNase_D-like"/>
</dbReference>
<dbReference type="SUPFAM" id="SSF53098">
    <property type="entry name" value="Ribonuclease H-like"/>
    <property type="match status" value="1"/>
</dbReference>
<dbReference type="SUPFAM" id="SSF47819">
    <property type="entry name" value="HRDC-like"/>
    <property type="match status" value="2"/>
</dbReference>
<dbReference type="PANTHER" id="PTHR47649">
    <property type="entry name" value="RIBONUCLEASE D"/>
    <property type="match status" value="1"/>
</dbReference>
<dbReference type="NCBIfam" id="TIGR01388">
    <property type="entry name" value="rnd"/>
    <property type="match status" value="1"/>
</dbReference>
<organism evidence="7 8">
    <name type="scientific">Solilutibacter tolerans</name>
    <dbReference type="NCBI Taxonomy" id="1604334"/>
    <lineage>
        <taxon>Bacteria</taxon>
        <taxon>Pseudomonadati</taxon>
        <taxon>Pseudomonadota</taxon>
        <taxon>Gammaproteobacteria</taxon>
        <taxon>Lysobacterales</taxon>
        <taxon>Lysobacteraceae</taxon>
        <taxon>Solilutibacter</taxon>
    </lineage>
</organism>
<evidence type="ECO:0000313" key="8">
    <source>
        <dbReference type="Proteomes" id="UP000241788"/>
    </source>
</evidence>
<evidence type="ECO:0000256" key="2">
    <source>
        <dbReference type="ARBA" id="ARBA00022694"/>
    </source>
</evidence>
<dbReference type="InterPro" id="IPR002562">
    <property type="entry name" value="3'-5'_exonuclease_dom"/>
</dbReference>
<evidence type="ECO:0000256" key="1">
    <source>
        <dbReference type="ARBA" id="ARBA00022490"/>
    </source>
</evidence>
<feature type="domain" description="HRDC" evidence="6">
    <location>
        <begin position="208"/>
        <end position="288"/>
    </location>
</feature>
<evidence type="ECO:0000256" key="3">
    <source>
        <dbReference type="ARBA" id="ARBA00022722"/>
    </source>
</evidence>
<evidence type="ECO:0000313" key="7">
    <source>
        <dbReference type="EMBL" id="SIQ05329.1"/>
    </source>
</evidence>
<dbReference type="EMBL" id="FTLW01000001">
    <property type="protein sequence ID" value="SIQ05329.1"/>
    <property type="molecule type" value="Genomic_DNA"/>
</dbReference>
<dbReference type="Pfam" id="PF01612">
    <property type="entry name" value="DNA_pol_A_exo1"/>
    <property type="match status" value="1"/>
</dbReference>
<dbReference type="CDD" id="cd06142">
    <property type="entry name" value="RNaseD_exo"/>
    <property type="match status" value="1"/>
</dbReference>
<evidence type="ECO:0000259" key="6">
    <source>
        <dbReference type="PROSITE" id="PS50967"/>
    </source>
</evidence>
<proteinExistence type="predicted"/>
<evidence type="ECO:0000256" key="4">
    <source>
        <dbReference type="ARBA" id="ARBA00022801"/>
    </source>
</evidence>
<name>A0A1N6PM79_9GAMM</name>
<evidence type="ECO:0000256" key="5">
    <source>
        <dbReference type="ARBA" id="ARBA00022839"/>
    </source>
</evidence>
<accession>A0A1N6PM79</accession>
<dbReference type="RefSeq" id="WP_076585188.1">
    <property type="nucleotide sequence ID" value="NZ_FTLW01000001.1"/>
</dbReference>
<dbReference type="InterPro" id="IPR048579">
    <property type="entry name" value="RNAseD_HRDC_C"/>
</dbReference>
<dbReference type="PANTHER" id="PTHR47649:SF1">
    <property type="entry name" value="RIBONUCLEASE D"/>
    <property type="match status" value="1"/>
</dbReference>
<dbReference type="GO" id="GO:0000166">
    <property type="term" value="F:nucleotide binding"/>
    <property type="evidence" value="ECO:0007669"/>
    <property type="project" value="InterPro"/>
</dbReference>
<sequence length="359" mass="40271">MTHLWIDQPDALRSHLVDLPERVGLDTEFVRERTWWPVLALVQVAINDKVLLVDPTVAGMPEVIAELLRDSSVLKIMHSPSEDLVAFGHTCNALPAPLFDTQAAAALAGLGAGLGYQKLVQAALGVALEKGETRSDWLRRPLSPSQCEYAADDVNHLAALHDLLRDKLHELKRSAWLEEDAERTLRNAGDDSLDPWPHLGVRPAQDFDAEAQIRLLRLMRWREVFARERDLPKNWVIDQPLALQLSHRPPEDFTALQKLLDTTPKSPRKLAKELWAALTTALEDEASMPPVRRDGDIDKKKLKSLQQAVADVAKELDLPEGLIASRRWLEALLENGEWPDALKGWRQTLLAPRFAPILG</sequence>